<proteinExistence type="predicted"/>
<protein>
    <submittedName>
        <fullName evidence="2">Uncharacterized protein</fullName>
    </submittedName>
</protein>
<name>A0A8I1EHI9_PSEPU</name>
<feature type="region of interest" description="Disordered" evidence="1">
    <location>
        <begin position="1"/>
        <end position="22"/>
    </location>
</feature>
<evidence type="ECO:0000313" key="2">
    <source>
        <dbReference type="EMBL" id="MBI6885860.1"/>
    </source>
</evidence>
<dbReference type="Proteomes" id="UP000637061">
    <property type="component" value="Unassembled WGS sequence"/>
</dbReference>
<dbReference type="AlphaFoldDB" id="A0A8I1EHI9"/>
<feature type="compositionally biased region" description="Low complexity" evidence="1">
    <location>
        <begin position="7"/>
        <end position="21"/>
    </location>
</feature>
<dbReference type="EMBL" id="JAEHTE010000023">
    <property type="protein sequence ID" value="MBI6885860.1"/>
    <property type="molecule type" value="Genomic_DNA"/>
</dbReference>
<reference evidence="2" key="1">
    <citation type="submission" date="2020-12" db="EMBL/GenBank/DDBJ databases">
        <title>Enhanced detection system for hospital associated transmission using whole genome sequencing surveillance.</title>
        <authorList>
            <person name="Harrison L.H."/>
            <person name="Van Tyne D."/>
            <person name="Marsh J.W."/>
            <person name="Griffith M.P."/>
            <person name="Snyder D.J."/>
            <person name="Cooper V.S."/>
            <person name="Mustapha M."/>
        </authorList>
    </citation>
    <scope>NUCLEOTIDE SEQUENCE</scope>
    <source>
        <strain evidence="2">PSB00042</strain>
    </source>
</reference>
<accession>A0A8I1EHI9</accession>
<evidence type="ECO:0000256" key="1">
    <source>
        <dbReference type="SAM" id="MobiDB-lite"/>
    </source>
</evidence>
<sequence length="269" mass="29186">MKQGHMTAGSASSSKTATSSSPTLRLSSDLLMNAAAWVEEHICTPASKKVVKAVWSATEGASDHVYLQAGQARQLAEYLLLIGKPGATTLAEQIQSNAKHQGIFLDSPAQVSDLSVLLSMITEVPDAPLTVTFNAQVLAELKRCLELGSALPQARTIESFAYKDESATQNPDAFSGNVKVTADLLEDSFGWDQDVYCGELIPEVIEELSAIVGKGGFVIEVPHLRVQQIVDWLEQKIAQGDSNRIAEKIRTDVERLNSIKLGSFHWDYS</sequence>
<gene>
    <name evidence="2" type="ORF">JEU22_18290</name>
</gene>
<organism evidence="2 3">
    <name type="scientific">Pseudomonas putida</name>
    <name type="common">Arthrobacter siderocapsulatus</name>
    <dbReference type="NCBI Taxonomy" id="303"/>
    <lineage>
        <taxon>Bacteria</taxon>
        <taxon>Pseudomonadati</taxon>
        <taxon>Pseudomonadota</taxon>
        <taxon>Gammaproteobacteria</taxon>
        <taxon>Pseudomonadales</taxon>
        <taxon>Pseudomonadaceae</taxon>
        <taxon>Pseudomonas</taxon>
    </lineage>
</organism>
<dbReference type="RefSeq" id="WP_198747787.1">
    <property type="nucleotide sequence ID" value="NZ_JAEHTE010000023.1"/>
</dbReference>
<evidence type="ECO:0000313" key="3">
    <source>
        <dbReference type="Proteomes" id="UP000637061"/>
    </source>
</evidence>
<comment type="caution">
    <text evidence="2">The sequence shown here is derived from an EMBL/GenBank/DDBJ whole genome shotgun (WGS) entry which is preliminary data.</text>
</comment>